<dbReference type="EMBL" id="JBFOLK010000143">
    <property type="protein sequence ID" value="KAL2455997.1"/>
    <property type="molecule type" value="Genomic_DNA"/>
</dbReference>
<dbReference type="Gene3D" id="3.40.50.300">
    <property type="entry name" value="P-loop containing nucleotide triphosphate hydrolases"/>
    <property type="match status" value="1"/>
</dbReference>
<dbReference type="InterPro" id="IPR050496">
    <property type="entry name" value="SNF2_RAD54_helicase_repair"/>
</dbReference>
<keyword evidence="5" id="KW-1185">Reference proteome</keyword>
<dbReference type="GO" id="GO:0016787">
    <property type="term" value="F:hydrolase activity"/>
    <property type="evidence" value="ECO:0007669"/>
    <property type="project" value="UniProtKB-KW"/>
</dbReference>
<evidence type="ECO:0000259" key="3">
    <source>
        <dbReference type="PROSITE" id="PS51194"/>
    </source>
</evidence>
<organism evidence="4 5">
    <name type="scientific">Abeliophyllum distichum</name>
    <dbReference type="NCBI Taxonomy" id="126358"/>
    <lineage>
        <taxon>Eukaryota</taxon>
        <taxon>Viridiplantae</taxon>
        <taxon>Streptophyta</taxon>
        <taxon>Embryophyta</taxon>
        <taxon>Tracheophyta</taxon>
        <taxon>Spermatophyta</taxon>
        <taxon>Magnoliopsida</taxon>
        <taxon>eudicotyledons</taxon>
        <taxon>Gunneridae</taxon>
        <taxon>Pentapetalae</taxon>
        <taxon>asterids</taxon>
        <taxon>lamiids</taxon>
        <taxon>Lamiales</taxon>
        <taxon>Oleaceae</taxon>
        <taxon>Forsythieae</taxon>
        <taxon>Abeliophyllum</taxon>
    </lineage>
</organism>
<name>A0ABD1NWJ2_9LAMI</name>
<dbReference type="CDD" id="cd18793">
    <property type="entry name" value="SF2_C_SNF"/>
    <property type="match status" value="1"/>
</dbReference>
<evidence type="ECO:0000256" key="2">
    <source>
        <dbReference type="SAM" id="MobiDB-lite"/>
    </source>
</evidence>
<proteinExistence type="predicted"/>
<sequence length="255" mass="28806">MRKICNHPDLLEREHSQGNPDSGNPECSGKMKVLAQVLKVWKEKGNCVLLFAQTQQMLNIFENILVVGGYNYRRMDGLIPIKQRIALIDEFNNFNDDFIFILTTKVGGLGTNLTGVNRILKNSRQRRFFKAHDMKDIFTLNEDKNGLYSNIQYFQLFVGKRCCRGSAHKNKQDKSDSEKASKSDPNGSATDLGHNSEAKKKGKETAGPSDEDEDTTFLQSLFYVHGIHSVVNHDAILNAHDEDKTKLEEEVSQVA</sequence>
<feature type="compositionally biased region" description="Basic and acidic residues" evidence="2">
    <location>
        <begin position="170"/>
        <end position="182"/>
    </location>
</feature>
<keyword evidence="1" id="KW-0378">Hydrolase</keyword>
<dbReference type="PANTHER" id="PTHR45629:SF7">
    <property type="entry name" value="DNA EXCISION REPAIR PROTEIN ERCC-6-RELATED"/>
    <property type="match status" value="1"/>
</dbReference>
<reference evidence="5" key="1">
    <citation type="submission" date="2024-07" db="EMBL/GenBank/DDBJ databases">
        <title>Two chromosome-level genome assemblies of Korean endemic species Abeliophyllum distichum and Forsythia ovata (Oleaceae).</title>
        <authorList>
            <person name="Jang H."/>
        </authorList>
    </citation>
    <scope>NUCLEOTIDE SEQUENCE [LARGE SCALE GENOMIC DNA]</scope>
</reference>
<dbReference type="PROSITE" id="PS51194">
    <property type="entry name" value="HELICASE_CTER"/>
    <property type="match status" value="1"/>
</dbReference>
<dbReference type="PANTHER" id="PTHR45629">
    <property type="entry name" value="SNF2/RAD54 FAMILY MEMBER"/>
    <property type="match status" value="1"/>
</dbReference>
<dbReference type="SUPFAM" id="SSF52540">
    <property type="entry name" value="P-loop containing nucleoside triphosphate hydrolases"/>
    <property type="match status" value="1"/>
</dbReference>
<dbReference type="AlphaFoldDB" id="A0ABD1NWJ2"/>
<feature type="domain" description="Helicase C-terminal" evidence="3">
    <location>
        <begin position="33"/>
        <end position="238"/>
    </location>
</feature>
<dbReference type="InterPro" id="IPR027417">
    <property type="entry name" value="P-loop_NTPase"/>
</dbReference>
<dbReference type="InterPro" id="IPR001650">
    <property type="entry name" value="Helicase_C-like"/>
</dbReference>
<feature type="region of interest" description="Disordered" evidence="2">
    <location>
        <begin position="1"/>
        <end position="27"/>
    </location>
</feature>
<evidence type="ECO:0000313" key="4">
    <source>
        <dbReference type="EMBL" id="KAL2455997.1"/>
    </source>
</evidence>
<dbReference type="InterPro" id="IPR049730">
    <property type="entry name" value="SNF2/RAD54-like_C"/>
</dbReference>
<feature type="region of interest" description="Disordered" evidence="2">
    <location>
        <begin position="168"/>
        <end position="213"/>
    </location>
</feature>
<dbReference type="Pfam" id="PF00271">
    <property type="entry name" value="Helicase_C"/>
    <property type="match status" value="1"/>
</dbReference>
<comment type="caution">
    <text evidence="4">The sequence shown here is derived from an EMBL/GenBank/DDBJ whole genome shotgun (WGS) entry which is preliminary data.</text>
</comment>
<gene>
    <name evidence="4" type="ORF">Adt_46996</name>
</gene>
<accession>A0ABD1NWJ2</accession>
<evidence type="ECO:0000313" key="5">
    <source>
        <dbReference type="Proteomes" id="UP001604336"/>
    </source>
</evidence>
<protein>
    <submittedName>
        <fullName evidence="4">Protein CHROMATIN REMODELING 8</fullName>
    </submittedName>
</protein>
<dbReference type="Proteomes" id="UP001604336">
    <property type="component" value="Unassembled WGS sequence"/>
</dbReference>
<evidence type="ECO:0000256" key="1">
    <source>
        <dbReference type="ARBA" id="ARBA00022801"/>
    </source>
</evidence>